<reference evidence="1" key="1">
    <citation type="submission" date="2020-08" db="EMBL/GenBank/DDBJ databases">
        <title>Plant Genome Project.</title>
        <authorList>
            <person name="Zhang R.-G."/>
        </authorList>
    </citation>
    <scope>NUCLEOTIDE SEQUENCE</scope>
    <source>
        <strain evidence="1">WSP0</strain>
        <tissue evidence="1">Leaf</tissue>
    </source>
</reference>
<evidence type="ECO:0000313" key="1">
    <source>
        <dbReference type="EMBL" id="KAG5521011.1"/>
    </source>
</evidence>
<dbReference type="AlphaFoldDB" id="A0AAV6HX49"/>
<accession>A0AAV6HX49</accession>
<comment type="caution">
    <text evidence="1">The sequence shown here is derived from an EMBL/GenBank/DDBJ whole genome shotgun (WGS) entry which is preliminary data.</text>
</comment>
<dbReference type="Proteomes" id="UP000823749">
    <property type="component" value="Chromosome 12"/>
</dbReference>
<protein>
    <submittedName>
        <fullName evidence="1">Uncharacterized protein</fullName>
    </submittedName>
</protein>
<organism evidence="1 2">
    <name type="scientific">Rhododendron griersonianum</name>
    <dbReference type="NCBI Taxonomy" id="479676"/>
    <lineage>
        <taxon>Eukaryota</taxon>
        <taxon>Viridiplantae</taxon>
        <taxon>Streptophyta</taxon>
        <taxon>Embryophyta</taxon>
        <taxon>Tracheophyta</taxon>
        <taxon>Spermatophyta</taxon>
        <taxon>Magnoliopsida</taxon>
        <taxon>eudicotyledons</taxon>
        <taxon>Gunneridae</taxon>
        <taxon>Pentapetalae</taxon>
        <taxon>asterids</taxon>
        <taxon>Ericales</taxon>
        <taxon>Ericaceae</taxon>
        <taxon>Ericoideae</taxon>
        <taxon>Rhodoreae</taxon>
        <taxon>Rhododendron</taxon>
    </lineage>
</organism>
<dbReference type="EMBL" id="JACTNZ010000012">
    <property type="protein sequence ID" value="KAG5521011.1"/>
    <property type="molecule type" value="Genomic_DNA"/>
</dbReference>
<evidence type="ECO:0000313" key="2">
    <source>
        <dbReference type="Proteomes" id="UP000823749"/>
    </source>
</evidence>
<proteinExistence type="predicted"/>
<gene>
    <name evidence="1" type="ORF">RHGRI_033530</name>
</gene>
<keyword evidence="2" id="KW-1185">Reference proteome</keyword>
<name>A0AAV6HX49_9ERIC</name>
<sequence length="81" mass="9332">MGAWVAWDNLTEDKEDGGVGFRDYRAFNEAMLAWRLLMNPHAYWARFLKGIYFPKTLPFYKQLEGVGPHGLGSVYIMAEIC</sequence>